<sequence length="189" mass="21530">MLLPFIAWVVTGVFFFFKPGYQEAYQALNIKQYPVAGLAESLIDDSTLEVKQMQTILGHHVLIKNSDGWRHFLDNNEVKKDELTPEQIRLLVNDAITQKKARYGDIVSVDGVKATTSTGVEVTVNWQGLSLRQYGQDTDFINTIYDIHYLRWTGNKAFDQYLGVIGLMLVLLLAVLGTWMSLRKPTIKY</sequence>
<evidence type="ECO:0000313" key="2">
    <source>
        <dbReference type="EMBL" id="GHG01188.1"/>
    </source>
</evidence>
<name>A0A919EM12_9GAMM</name>
<dbReference type="Proteomes" id="UP000623842">
    <property type="component" value="Unassembled WGS sequence"/>
</dbReference>
<evidence type="ECO:0000313" key="3">
    <source>
        <dbReference type="Proteomes" id="UP000623842"/>
    </source>
</evidence>
<keyword evidence="1" id="KW-0812">Transmembrane</keyword>
<organism evidence="2 3">
    <name type="scientific">Thalassotalea marina</name>
    <dbReference type="NCBI Taxonomy" id="1673741"/>
    <lineage>
        <taxon>Bacteria</taxon>
        <taxon>Pseudomonadati</taxon>
        <taxon>Pseudomonadota</taxon>
        <taxon>Gammaproteobacteria</taxon>
        <taxon>Alteromonadales</taxon>
        <taxon>Colwelliaceae</taxon>
        <taxon>Thalassotalea</taxon>
    </lineage>
</organism>
<keyword evidence="3" id="KW-1185">Reference proteome</keyword>
<dbReference type="EMBL" id="BNCK01000008">
    <property type="protein sequence ID" value="GHG01188.1"/>
    <property type="molecule type" value="Genomic_DNA"/>
</dbReference>
<evidence type="ECO:0000256" key="1">
    <source>
        <dbReference type="SAM" id="Phobius"/>
    </source>
</evidence>
<accession>A0A919EM12</accession>
<dbReference type="AlphaFoldDB" id="A0A919EM12"/>
<evidence type="ECO:0008006" key="4">
    <source>
        <dbReference type="Google" id="ProtNLM"/>
    </source>
</evidence>
<proteinExistence type="predicted"/>
<feature type="transmembrane region" description="Helical" evidence="1">
    <location>
        <begin position="161"/>
        <end position="182"/>
    </location>
</feature>
<keyword evidence="1" id="KW-1133">Transmembrane helix</keyword>
<gene>
    <name evidence="2" type="ORF">GCM10017161_32290</name>
</gene>
<protein>
    <recommendedName>
        <fullName evidence="4">PepSY domain-containing protein</fullName>
    </recommendedName>
</protein>
<reference evidence="2" key="2">
    <citation type="submission" date="2020-09" db="EMBL/GenBank/DDBJ databases">
        <authorList>
            <person name="Sun Q."/>
            <person name="Kim S."/>
        </authorList>
    </citation>
    <scope>NUCLEOTIDE SEQUENCE</scope>
    <source>
        <strain evidence="2">KCTC 42731</strain>
    </source>
</reference>
<keyword evidence="1" id="KW-0472">Membrane</keyword>
<reference evidence="2" key="1">
    <citation type="journal article" date="2014" name="Int. J. Syst. Evol. Microbiol.">
        <title>Complete genome sequence of Corynebacterium casei LMG S-19264T (=DSM 44701T), isolated from a smear-ripened cheese.</title>
        <authorList>
            <consortium name="US DOE Joint Genome Institute (JGI-PGF)"/>
            <person name="Walter F."/>
            <person name="Albersmeier A."/>
            <person name="Kalinowski J."/>
            <person name="Ruckert C."/>
        </authorList>
    </citation>
    <scope>NUCLEOTIDE SEQUENCE</scope>
    <source>
        <strain evidence="2">KCTC 42731</strain>
    </source>
</reference>
<comment type="caution">
    <text evidence="2">The sequence shown here is derived from an EMBL/GenBank/DDBJ whole genome shotgun (WGS) entry which is preliminary data.</text>
</comment>